<organism evidence="6 7">
    <name type="scientific">Mycoplasmopsis mustelae</name>
    <dbReference type="NCBI Taxonomy" id="171289"/>
    <lineage>
        <taxon>Bacteria</taxon>
        <taxon>Bacillati</taxon>
        <taxon>Mycoplasmatota</taxon>
        <taxon>Mycoplasmoidales</taxon>
        <taxon>Metamycoplasmataceae</taxon>
        <taxon>Mycoplasmopsis</taxon>
    </lineage>
</organism>
<keyword evidence="3 5" id="KW-1133">Transmembrane helix</keyword>
<name>A0A4R7UD55_9BACT</name>
<keyword evidence="2 5" id="KW-0812">Transmembrane</keyword>
<comment type="subcellular location">
    <subcellularLocation>
        <location evidence="1">Membrane</location>
        <topology evidence="1">Multi-pass membrane protein</topology>
    </subcellularLocation>
</comment>
<keyword evidence="4 5" id="KW-0472">Membrane</keyword>
<dbReference type="EMBL" id="SOCN01000001">
    <property type="protein sequence ID" value="TDV24349.1"/>
    <property type="molecule type" value="Genomic_DNA"/>
</dbReference>
<feature type="transmembrane region" description="Helical" evidence="5">
    <location>
        <begin position="228"/>
        <end position="246"/>
    </location>
</feature>
<evidence type="ECO:0000256" key="3">
    <source>
        <dbReference type="ARBA" id="ARBA00022989"/>
    </source>
</evidence>
<gene>
    <name evidence="6" type="ORF">BCF59_0310</name>
</gene>
<dbReference type="OrthoDB" id="400390at2"/>
<evidence type="ECO:0000256" key="5">
    <source>
        <dbReference type="SAM" id="Phobius"/>
    </source>
</evidence>
<feature type="transmembrane region" description="Helical" evidence="5">
    <location>
        <begin position="110"/>
        <end position="133"/>
    </location>
</feature>
<evidence type="ECO:0000313" key="6">
    <source>
        <dbReference type="EMBL" id="TDV24349.1"/>
    </source>
</evidence>
<sequence>MTPRKLLLVFWNQSGFLFEFFGSFTLVFFVLIWILIKFIQKPKNDKFFTTLGFTAATFLAFIIPWALSYFTSQSRATPFINPVNVILQSKLQSFNIRNSEQVAETYKGTFYLIGGQFAGGLSGFLIFSLLFYLIKRSLLKNEECKENIQTLQIWDILKVPHNINNSWWKYLIKEFVFISIFVVVVPMINYIENAEYGTNGIWKLVITLIIVWIFLFISSYFGFFAFDIVFNVIAYILFLIEVLYKWNNKNLKNIKNVIILEHIKISIVIIFTILIPFIYGTIAIEIAKSVKIRLNF</sequence>
<accession>A0A4R7UD55</accession>
<dbReference type="Gene3D" id="1.20.1080.10">
    <property type="entry name" value="Glycerol uptake facilitator protein"/>
    <property type="match status" value="1"/>
</dbReference>
<evidence type="ECO:0000256" key="2">
    <source>
        <dbReference type="ARBA" id="ARBA00022692"/>
    </source>
</evidence>
<protein>
    <recommendedName>
        <fullName evidence="8">Transmembrane protein</fullName>
    </recommendedName>
</protein>
<evidence type="ECO:0008006" key="8">
    <source>
        <dbReference type="Google" id="ProtNLM"/>
    </source>
</evidence>
<reference evidence="6 7" key="1">
    <citation type="submission" date="2019-03" db="EMBL/GenBank/DDBJ databases">
        <title>Genomic Encyclopedia of Archaeal and Bacterial Type Strains, Phase II (KMG-II): from individual species to whole genera.</title>
        <authorList>
            <person name="Goeker M."/>
        </authorList>
    </citation>
    <scope>NUCLEOTIDE SEQUENCE [LARGE SCALE GENOMIC DNA]</scope>
    <source>
        <strain evidence="6 7">ATCC 35214</strain>
    </source>
</reference>
<feature type="transmembrane region" description="Helical" evidence="5">
    <location>
        <begin position="200"/>
        <end position="221"/>
    </location>
</feature>
<feature type="transmembrane region" description="Helical" evidence="5">
    <location>
        <begin position="48"/>
        <end position="67"/>
    </location>
</feature>
<dbReference type="GO" id="GO:0016020">
    <property type="term" value="C:membrane"/>
    <property type="evidence" value="ECO:0007669"/>
    <property type="project" value="UniProtKB-SubCell"/>
</dbReference>
<comment type="caution">
    <text evidence="6">The sequence shown here is derived from an EMBL/GenBank/DDBJ whole genome shotgun (WGS) entry which is preliminary data.</text>
</comment>
<dbReference type="NCBIfam" id="NF046011">
    <property type="entry name" value="MAG4940_fam"/>
    <property type="match status" value="1"/>
</dbReference>
<evidence type="ECO:0000256" key="4">
    <source>
        <dbReference type="ARBA" id="ARBA00023136"/>
    </source>
</evidence>
<dbReference type="Proteomes" id="UP000295757">
    <property type="component" value="Unassembled WGS sequence"/>
</dbReference>
<dbReference type="SUPFAM" id="SSF81338">
    <property type="entry name" value="Aquaporin-like"/>
    <property type="match status" value="1"/>
</dbReference>
<dbReference type="RefSeq" id="WP_134110564.1">
    <property type="nucleotide sequence ID" value="NZ_SOCN01000001.1"/>
</dbReference>
<keyword evidence="7" id="KW-1185">Reference proteome</keyword>
<dbReference type="InterPro" id="IPR023271">
    <property type="entry name" value="Aquaporin-like"/>
</dbReference>
<evidence type="ECO:0000313" key="7">
    <source>
        <dbReference type="Proteomes" id="UP000295757"/>
    </source>
</evidence>
<proteinExistence type="predicted"/>
<feature type="transmembrane region" description="Helical" evidence="5">
    <location>
        <begin position="16"/>
        <end position="36"/>
    </location>
</feature>
<dbReference type="AlphaFoldDB" id="A0A4R7UD55"/>
<feature type="transmembrane region" description="Helical" evidence="5">
    <location>
        <begin position="266"/>
        <end position="287"/>
    </location>
</feature>
<evidence type="ECO:0000256" key="1">
    <source>
        <dbReference type="ARBA" id="ARBA00004141"/>
    </source>
</evidence>